<dbReference type="InterPro" id="IPR000209">
    <property type="entry name" value="Peptidase_S8/S53_dom"/>
</dbReference>
<dbReference type="GO" id="GO:0005615">
    <property type="term" value="C:extracellular space"/>
    <property type="evidence" value="ECO:0007669"/>
    <property type="project" value="TreeGrafter"/>
</dbReference>
<dbReference type="PRINTS" id="PR00723">
    <property type="entry name" value="SUBTILISIN"/>
</dbReference>
<dbReference type="PANTHER" id="PTHR43806">
    <property type="entry name" value="PEPTIDASE S8"/>
    <property type="match status" value="1"/>
</dbReference>
<dbReference type="FunFam" id="3.40.50.200:FF:000014">
    <property type="entry name" value="Proteinase K"/>
    <property type="match status" value="1"/>
</dbReference>
<dbReference type="RefSeq" id="WP_139168075.1">
    <property type="nucleotide sequence ID" value="NZ_FMYG01000004.1"/>
</dbReference>
<feature type="active site" description="Charge relay system" evidence="5">
    <location>
        <position position="224"/>
    </location>
</feature>
<dbReference type="Proteomes" id="UP000183203">
    <property type="component" value="Unassembled WGS sequence"/>
</dbReference>
<dbReference type="InterPro" id="IPR023828">
    <property type="entry name" value="Peptidase_S8_Ser-AS"/>
</dbReference>
<dbReference type="PROSITE" id="PS00138">
    <property type="entry name" value="SUBTILASE_SER"/>
    <property type="match status" value="1"/>
</dbReference>
<dbReference type="PANTHER" id="PTHR43806:SF11">
    <property type="entry name" value="CEREVISIN-RELATED"/>
    <property type="match status" value="1"/>
</dbReference>
<name>A0A1G6L147_9MICO</name>
<gene>
    <name evidence="9" type="ORF">SAMN05216418_2183</name>
</gene>
<dbReference type="STRING" id="993073.AS029_09585"/>
<organism evidence="9 10">
    <name type="scientific">Microbacterium enclense</name>
    <dbReference type="NCBI Taxonomy" id="993073"/>
    <lineage>
        <taxon>Bacteria</taxon>
        <taxon>Bacillati</taxon>
        <taxon>Actinomycetota</taxon>
        <taxon>Actinomycetes</taxon>
        <taxon>Micrococcales</taxon>
        <taxon>Microbacteriaceae</taxon>
        <taxon>Microbacterium</taxon>
    </lineage>
</organism>
<evidence type="ECO:0000313" key="9">
    <source>
        <dbReference type="EMBL" id="SDC37060.1"/>
    </source>
</evidence>
<dbReference type="InterPro" id="IPR022398">
    <property type="entry name" value="Peptidase_S8_His-AS"/>
</dbReference>
<evidence type="ECO:0000313" key="10">
    <source>
        <dbReference type="Proteomes" id="UP000183203"/>
    </source>
</evidence>
<dbReference type="InterPro" id="IPR050131">
    <property type="entry name" value="Peptidase_S8_subtilisin-like"/>
</dbReference>
<dbReference type="PROSITE" id="PS51892">
    <property type="entry name" value="SUBTILASE"/>
    <property type="match status" value="1"/>
</dbReference>
<dbReference type="OrthoDB" id="9813435at2"/>
<proteinExistence type="inferred from homology"/>
<dbReference type="InterPro" id="IPR023827">
    <property type="entry name" value="Peptidase_S8_Asp-AS"/>
</dbReference>
<accession>A0A1G6L147</accession>
<dbReference type="PROSITE" id="PS00137">
    <property type="entry name" value="SUBTILASE_HIS"/>
    <property type="match status" value="1"/>
</dbReference>
<dbReference type="EMBL" id="FMYG01000004">
    <property type="protein sequence ID" value="SDC37060.1"/>
    <property type="molecule type" value="Genomic_DNA"/>
</dbReference>
<dbReference type="Gene3D" id="3.40.50.200">
    <property type="entry name" value="Peptidase S8/S53 domain"/>
    <property type="match status" value="1"/>
</dbReference>
<dbReference type="GO" id="GO:0006508">
    <property type="term" value="P:proteolysis"/>
    <property type="evidence" value="ECO:0007669"/>
    <property type="project" value="UniProtKB-KW"/>
</dbReference>
<protein>
    <submittedName>
        <fullName evidence="9">Serine protease, subtilisin family</fullName>
    </submittedName>
</protein>
<dbReference type="InterPro" id="IPR036852">
    <property type="entry name" value="Peptidase_S8/S53_dom_sf"/>
</dbReference>
<dbReference type="PROSITE" id="PS00136">
    <property type="entry name" value="SUBTILASE_ASP"/>
    <property type="match status" value="1"/>
</dbReference>
<dbReference type="Pfam" id="PF00082">
    <property type="entry name" value="Peptidase_S8"/>
    <property type="match status" value="1"/>
</dbReference>
<evidence type="ECO:0000256" key="6">
    <source>
        <dbReference type="RuleBase" id="RU003355"/>
    </source>
</evidence>
<comment type="similarity">
    <text evidence="1 5 6">Belongs to the peptidase S8 family.</text>
</comment>
<feature type="signal peptide" evidence="7">
    <location>
        <begin position="1"/>
        <end position="30"/>
    </location>
</feature>
<evidence type="ECO:0000256" key="4">
    <source>
        <dbReference type="ARBA" id="ARBA00022825"/>
    </source>
</evidence>
<evidence type="ECO:0000256" key="5">
    <source>
        <dbReference type="PROSITE-ProRule" id="PRU01240"/>
    </source>
</evidence>
<keyword evidence="4 5" id="KW-0720">Serine protease</keyword>
<dbReference type="GO" id="GO:0004252">
    <property type="term" value="F:serine-type endopeptidase activity"/>
    <property type="evidence" value="ECO:0007669"/>
    <property type="project" value="UniProtKB-UniRule"/>
</dbReference>
<keyword evidence="2 5" id="KW-0645">Protease</keyword>
<dbReference type="AlphaFoldDB" id="A0A1G6L147"/>
<feature type="active site" description="Charge relay system" evidence="5">
    <location>
        <position position="375"/>
    </location>
</feature>
<evidence type="ECO:0000259" key="8">
    <source>
        <dbReference type="Pfam" id="PF00082"/>
    </source>
</evidence>
<evidence type="ECO:0000256" key="3">
    <source>
        <dbReference type="ARBA" id="ARBA00022801"/>
    </source>
</evidence>
<dbReference type="CDD" id="cd04077">
    <property type="entry name" value="Peptidases_S8_PCSK9_ProteinaseK_like"/>
    <property type="match status" value="1"/>
</dbReference>
<dbReference type="InterPro" id="IPR015500">
    <property type="entry name" value="Peptidase_S8_subtilisin-rel"/>
</dbReference>
<evidence type="ECO:0000256" key="1">
    <source>
        <dbReference type="ARBA" id="ARBA00011073"/>
    </source>
</evidence>
<keyword evidence="7" id="KW-0732">Signal</keyword>
<evidence type="ECO:0000256" key="2">
    <source>
        <dbReference type="ARBA" id="ARBA00022670"/>
    </source>
</evidence>
<dbReference type="SUPFAM" id="SSF52743">
    <property type="entry name" value="Subtilisin-like"/>
    <property type="match status" value="1"/>
</dbReference>
<sequence>MSYRPRPASRRRWWALGIVGSLLMATGVTAAMWPAGDDVRSSVASEERASAPRLAATPDPAAVGSWSDALGIPADVTDDERLQIKLSYDLIAVPVAQLDRLQTIPGVDIVSPRTLHDTVYAAVRDTDVAAVRAALPDVEVTPNQTFEADDAQAPVPSWGLDAVDNTDAAADDNYLYDSTGAGVTAFVLDSGVQSDHPDFGGRVDAAAGHDEVGDGRGTEDCNGHGTHVAGTIGSTTFGVAKTARIVPVRVLGCDRAGSILDLLFGMLWIYQNNDPEQSVVNMSVSSPKVQQVNNFADGLTEAGFVVVVAAGNESQDACNTSPASADLPLTVGAFDTTRTLAWYSNWGSCVDILAPGSDITSTWIGSQVATISGTSMASPHVAGLVARLLELHPTWTTTEVQQELTTVAATGHIAGLPAGTPNLVAAVPGLPRIASLAVTADPAGLALVWTTNRIGAFSSFALTVVDATTGQEYPVTVSATRSSTVFTDVRSGHAYTASVAGTATMPSGAVVTTDPVTATGP</sequence>
<reference evidence="9 10" key="1">
    <citation type="submission" date="2016-09" db="EMBL/GenBank/DDBJ databases">
        <authorList>
            <person name="Capua I."/>
            <person name="De Benedictis P."/>
            <person name="Joannis T."/>
            <person name="Lombin L.H."/>
            <person name="Cattoli G."/>
        </authorList>
    </citation>
    <scope>NUCLEOTIDE SEQUENCE [LARGE SCALE GENOMIC DNA]</scope>
    <source>
        <strain evidence="9 10">NIO-1002</strain>
    </source>
</reference>
<keyword evidence="3 5" id="KW-0378">Hydrolase</keyword>
<evidence type="ECO:0000256" key="7">
    <source>
        <dbReference type="SAM" id="SignalP"/>
    </source>
</evidence>
<feature type="active site" description="Charge relay system" evidence="5">
    <location>
        <position position="189"/>
    </location>
</feature>
<feature type="domain" description="Peptidase S8/S53" evidence="8">
    <location>
        <begin position="180"/>
        <end position="410"/>
    </location>
</feature>
<dbReference type="InterPro" id="IPR034193">
    <property type="entry name" value="PCSK9_ProteinaseK-like"/>
</dbReference>
<feature type="chain" id="PRO_5038442107" evidence="7">
    <location>
        <begin position="31"/>
        <end position="521"/>
    </location>
</feature>